<feature type="region of interest" description="Disordered" evidence="1">
    <location>
        <begin position="159"/>
        <end position="214"/>
    </location>
</feature>
<protein>
    <submittedName>
        <fullName evidence="2">Blue light receptor</fullName>
    </submittedName>
</protein>
<accession>A0A9P6W020</accession>
<gene>
    <name evidence="2" type="primary">WC2_2</name>
    <name evidence="2" type="ORF">C6P45_002187</name>
</gene>
<evidence type="ECO:0000313" key="3">
    <source>
        <dbReference type="Proteomes" id="UP000750334"/>
    </source>
</evidence>
<comment type="caution">
    <text evidence="2">The sequence shown here is derived from an EMBL/GenBank/DDBJ whole genome shotgun (WGS) entry which is preliminary data.</text>
</comment>
<keyword evidence="3" id="KW-1185">Reference proteome</keyword>
<dbReference type="Proteomes" id="UP000750334">
    <property type="component" value="Unassembled WGS sequence"/>
</dbReference>
<evidence type="ECO:0000256" key="1">
    <source>
        <dbReference type="SAM" id="MobiDB-lite"/>
    </source>
</evidence>
<evidence type="ECO:0000313" key="2">
    <source>
        <dbReference type="EMBL" id="KAG0658438.1"/>
    </source>
</evidence>
<sequence>MELDKDNTMIINGYIIKNLVCQTNTFKLCDAIDSNGNSFVLKIIPADIKVNLLKEEHIIESFVHNDELFINITTNGMKDINVKSILNNNNLINAGVNKSTNVKFCSSNNHNNNNNNSNSNINNTNVNNINMLSIDLKNGNYLEKKIGFNNKRIIRTPIPKNCNTNFDFPGTPESNISLTEDSESESDSECDSEESFDDDEDENMSNEDSDIEHEVITPVNKKLDEMNNTHHNLIPILKVHDSADLSENHIKNVTPETSPNYVHQPSHIHIQCPLMKLIHPKHTEIRKTPIPREMLRLNQNHTTNPFNNSSLQNEISDAILSTDSSNNSDNYNMTTTNKHCNEPFKLQMVKSSMLRRRSSTKCQSST</sequence>
<dbReference type="AlphaFoldDB" id="A0A9P6W020"/>
<proteinExistence type="predicted"/>
<reference evidence="2 3" key="1">
    <citation type="submission" date="2020-11" db="EMBL/GenBank/DDBJ databases">
        <title>Kefir isolates.</title>
        <authorList>
            <person name="Marcisauskas S."/>
            <person name="Kim Y."/>
            <person name="Blasche S."/>
        </authorList>
    </citation>
    <scope>NUCLEOTIDE SEQUENCE [LARGE SCALE GENOMIC DNA]</scope>
    <source>
        <strain evidence="2 3">OG2</strain>
    </source>
</reference>
<organism evidence="2 3">
    <name type="scientific">Maudiozyma exigua</name>
    <name type="common">Yeast</name>
    <name type="synonym">Kazachstania exigua</name>
    <dbReference type="NCBI Taxonomy" id="34358"/>
    <lineage>
        <taxon>Eukaryota</taxon>
        <taxon>Fungi</taxon>
        <taxon>Dikarya</taxon>
        <taxon>Ascomycota</taxon>
        <taxon>Saccharomycotina</taxon>
        <taxon>Saccharomycetes</taxon>
        <taxon>Saccharomycetales</taxon>
        <taxon>Saccharomycetaceae</taxon>
        <taxon>Maudiozyma</taxon>
    </lineage>
</organism>
<feature type="compositionally biased region" description="Polar residues" evidence="1">
    <location>
        <begin position="161"/>
        <end position="179"/>
    </location>
</feature>
<keyword evidence="2" id="KW-0675">Receptor</keyword>
<dbReference type="EMBL" id="PUHR01000212">
    <property type="protein sequence ID" value="KAG0658438.1"/>
    <property type="molecule type" value="Genomic_DNA"/>
</dbReference>
<feature type="compositionally biased region" description="Acidic residues" evidence="1">
    <location>
        <begin position="180"/>
        <end position="211"/>
    </location>
</feature>
<dbReference type="OrthoDB" id="4038243at2759"/>
<name>A0A9P6W020_MAUEX</name>